<dbReference type="GO" id="GO:0032048">
    <property type="term" value="P:cardiolipin metabolic process"/>
    <property type="evidence" value="ECO:0007669"/>
    <property type="project" value="EnsemblFungi"/>
</dbReference>
<dbReference type="PROSITE" id="PS51043">
    <property type="entry name" value="DDHD"/>
    <property type="match status" value="1"/>
</dbReference>
<dbReference type="GeneID" id="34524417"/>
<dbReference type="PANTHER" id="PTHR23509">
    <property type="entry name" value="PA-PL1 PHOSPHOLIPASE FAMILY"/>
    <property type="match status" value="1"/>
</dbReference>
<dbReference type="GO" id="GO:0005759">
    <property type="term" value="C:mitochondrial matrix"/>
    <property type="evidence" value="ECO:0007669"/>
    <property type="project" value="EnsemblFungi"/>
</dbReference>
<dbReference type="OMA" id="HIQRGYS"/>
<dbReference type="InterPro" id="IPR004177">
    <property type="entry name" value="DDHD_dom"/>
</dbReference>
<reference evidence="3 4" key="1">
    <citation type="journal article" date="2011" name="Proc. Natl. Acad. Sci. U.S.A.">
        <title>Evolutionary erosion of yeast sex chromosomes by mating-type switching accidents.</title>
        <authorList>
            <person name="Gordon J.L."/>
            <person name="Armisen D."/>
            <person name="Proux-Wera E."/>
            <person name="Oheigeartaigh S.S."/>
            <person name="Byrne K.P."/>
            <person name="Wolfe K.H."/>
        </authorList>
    </citation>
    <scope>NUCLEOTIDE SEQUENCE [LARGE SCALE GENOMIC DNA]</scope>
    <source>
        <strain evidence="4">ATCC MYA-139 / BCRC 22969 / CBS 8797 / CCRC 22969 / KCTC 17520 / NBRC 10181 / NCYC 3082</strain>
    </source>
</reference>
<dbReference type="InterPro" id="IPR055555">
    <property type="entry name" value="PA-PLA1_DUF7131"/>
</dbReference>
<organism evidence="3 4">
    <name type="scientific">Huiozyma naganishii (strain ATCC MYA-139 / BCRC 22969 / CBS 8797 / KCTC 17520 / NBRC 10181 / NCYC 3082 / Yp74L-3)</name>
    <name type="common">Yeast</name>
    <name type="synonym">Kazachstania naganishii</name>
    <dbReference type="NCBI Taxonomy" id="1071383"/>
    <lineage>
        <taxon>Eukaryota</taxon>
        <taxon>Fungi</taxon>
        <taxon>Dikarya</taxon>
        <taxon>Ascomycota</taxon>
        <taxon>Saccharomycotina</taxon>
        <taxon>Saccharomycetes</taxon>
        <taxon>Saccharomycetales</taxon>
        <taxon>Saccharomycetaceae</taxon>
        <taxon>Huiozyma</taxon>
    </lineage>
</organism>
<dbReference type="Pfam" id="PF23465">
    <property type="entry name" value="DUF7131"/>
    <property type="match status" value="1"/>
</dbReference>
<dbReference type="EMBL" id="HE978315">
    <property type="protein sequence ID" value="CCK68767.1"/>
    <property type="molecule type" value="Genomic_DNA"/>
</dbReference>
<keyword evidence="4" id="KW-1185">Reference proteome</keyword>
<feature type="region of interest" description="Disordered" evidence="1">
    <location>
        <begin position="273"/>
        <end position="305"/>
    </location>
</feature>
<dbReference type="Pfam" id="PF02862">
    <property type="entry name" value="DDHD"/>
    <property type="match status" value="2"/>
</dbReference>
<dbReference type="InterPro" id="IPR057826">
    <property type="entry name" value="WWE_C20G8.02"/>
</dbReference>
<dbReference type="OrthoDB" id="69269at2759"/>
<accession>J7RV42</accession>
<dbReference type="eggNOG" id="KOG2308">
    <property type="taxonomic scope" value="Eukaryota"/>
</dbReference>
<feature type="compositionally biased region" description="Basic and acidic residues" evidence="1">
    <location>
        <begin position="273"/>
        <end position="291"/>
    </location>
</feature>
<protein>
    <recommendedName>
        <fullName evidence="2">DDHD domain-containing protein</fullName>
    </recommendedName>
</protein>
<reference evidence="4" key="2">
    <citation type="submission" date="2012-08" db="EMBL/GenBank/DDBJ databases">
        <title>Genome sequence of Kazachstania naganishii.</title>
        <authorList>
            <person name="Gordon J.L."/>
            <person name="Armisen D."/>
            <person name="Proux-Wera E."/>
            <person name="OhEigeartaigh S.S."/>
            <person name="Byrne K.P."/>
            <person name="Wolfe K.H."/>
        </authorList>
    </citation>
    <scope>NUCLEOTIDE SEQUENCE [LARGE SCALE GENOMIC DNA]</scope>
    <source>
        <strain evidence="4">ATCC MYA-139 / BCRC 22969 / CBS 8797 / CCRC 22969 / KCTC 17520 / NBRC 10181 / NCYC 3082</strain>
    </source>
</reference>
<evidence type="ECO:0000313" key="4">
    <source>
        <dbReference type="Proteomes" id="UP000006310"/>
    </source>
</evidence>
<dbReference type="PANTHER" id="PTHR23509:SF10">
    <property type="entry name" value="LD21067P"/>
    <property type="match status" value="1"/>
</dbReference>
<dbReference type="AlphaFoldDB" id="J7RV42"/>
<sequence length="685" mass="78457">MLTSISKPSTARRVIAFVRTISTNWYYATDVPLTKPHEKKYKPDTLPKEFKKFTTQDSIKLQTIYTQKNTDKVNIPTSVAVSEDELFAVDLQKMELKPVYWEGPSYEVRRGVWFYSDGTPLPEKFTLEIERLSKQIDASSDTDEIDSVEKLDHGPFSDGKYVMFTSAKEAYILKDLDGGTLHMKYLKSGLAQYLTINGVRIVRQELNSTDQDKTGTKTKNGSQRETSKNKEQLSSKMPESGTSKRNQESNVSWANWDFFNLLHSYWSAPTTEDKSEVKKIEEERSKRKSDSDYVDQNNSPTHSTKRKVKHLVLCVHGIGQTLGKKYEYVNFSHTVNLLRSNIKKIYQESEDLQTINKNACTDDWKTNCQVQVLPITWRHTIGFQTEPVDKNTKDPDLPTLSNITVNGILPLRRMLGDIAVDVLLYEEPFYRKQILNEVTKQLNTVYELFKERNTEFNGEIHLIGHSLGSVILFDILSNSKRYHLNFDTNKFFCIGSPVGLLKLVQRTKIGPRTSATKALRKVIYPSCTDLYNLYHECDPVAYRMEPLVDPEMSHYKQAYIPHLNAFDGITSKVLEVGNNILDGMPSPSADQKERGRKKNKHVQLPSDLVNLMTQLNYSGRIDYSMTPNALEMDMIATIKSHVSYFEDADIAGFILRELLTKRSLHQRIDLELTEGGLMQTVKENS</sequence>
<dbReference type="STRING" id="1071383.J7RV42"/>
<dbReference type="RefSeq" id="XP_022463013.1">
    <property type="nucleotide sequence ID" value="XM_022611622.1"/>
</dbReference>
<dbReference type="KEGG" id="kng:KNAG_0B03260"/>
<dbReference type="SMART" id="SM01127">
    <property type="entry name" value="DDHD"/>
    <property type="match status" value="1"/>
</dbReference>
<dbReference type="Proteomes" id="UP000006310">
    <property type="component" value="Chromosome 2"/>
</dbReference>
<feature type="domain" description="DDHD" evidence="2">
    <location>
        <begin position="484"/>
        <end position="660"/>
    </location>
</feature>
<dbReference type="InterPro" id="IPR058055">
    <property type="entry name" value="PA-PLA1"/>
</dbReference>
<feature type="compositionally biased region" description="Polar residues" evidence="1">
    <location>
        <begin position="234"/>
        <end position="247"/>
    </location>
</feature>
<dbReference type="GO" id="GO:0046337">
    <property type="term" value="P:phosphatidylethanolamine metabolic process"/>
    <property type="evidence" value="ECO:0007669"/>
    <property type="project" value="EnsemblFungi"/>
</dbReference>
<evidence type="ECO:0000313" key="3">
    <source>
        <dbReference type="EMBL" id="CCK68767.1"/>
    </source>
</evidence>
<gene>
    <name evidence="3" type="primary">KNAG0B03260</name>
    <name evidence="3" type="ordered locus">KNAG_0B03260</name>
</gene>
<evidence type="ECO:0000256" key="1">
    <source>
        <dbReference type="SAM" id="MobiDB-lite"/>
    </source>
</evidence>
<name>J7RV42_HUIN7</name>
<proteinExistence type="predicted"/>
<dbReference type="GO" id="GO:0046872">
    <property type="term" value="F:metal ion binding"/>
    <property type="evidence" value="ECO:0007669"/>
    <property type="project" value="InterPro"/>
</dbReference>
<feature type="region of interest" description="Disordered" evidence="1">
    <location>
        <begin position="207"/>
        <end position="247"/>
    </location>
</feature>
<dbReference type="HOGENOM" id="CLU_007365_0_0_1"/>
<dbReference type="SUPFAM" id="SSF53474">
    <property type="entry name" value="alpha/beta-Hydrolases"/>
    <property type="match status" value="1"/>
</dbReference>
<dbReference type="GO" id="GO:0008970">
    <property type="term" value="F:phospholipase A1 activity"/>
    <property type="evidence" value="ECO:0007669"/>
    <property type="project" value="EnsemblFungi"/>
</dbReference>
<dbReference type="InterPro" id="IPR029058">
    <property type="entry name" value="AB_hydrolase_fold"/>
</dbReference>
<dbReference type="Pfam" id="PF23463">
    <property type="entry name" value="WWE_2"/>
    <property type="match status" value="1"/>
</dbReference>
<evidence type="ECO:0000259" key="2">
    <source>
        <dbReference type="PROSITE" id="PS51043"/>
    </source>
</evidence>